<dbReference type="PANTHER" id="PTHR18934">
    <property type="entry name" value="ATP-DEPENDENT RNA HELICASE"/>
    <property type="match status" value="1"/>
</dbReference>
<dbReference type="Gene3D" id="1.20.120.1080">
    <property type="match status" value="1"/>
</dbReference>
<keyword evidence="1" id="KW-0547">Nucleotide-binding</keyword>
<dbReference type="GO" id="GO:0005524">
    <property type="term" value="F:ATP binding"/>
    <property type="evidence" value="ECO:0007669"/>
    <property type="project" value="UniProtKB-KW"/>
</dbReference>
<evidence type="ECO:0000259" key="6">
    <source>
        <dbReference type="PROSITE" id="PS51194"/>
    </source>
</evidence>
<protein>
    <submittedName>
        <fullName evidence="7">ATP-dependent RNA helicase HrpA</fullName>
    </submittedName>
</protein>
<comment type="caution">
    <text evidence="7">The sequence shown here is derived from an EMBL/GenBank/DDBJ whole genome shotgun (WGS) entry which is preliminary data.</text>
</comment>
<dbReference type="SMART" id="SM00487">
    <property type="entry name" value="DEXDc"/>
    <property type="match status" value="1"/>
</dbReference>
<dbReference type="Pfam" id="PF07717">
    <property type="entry name" value="OB_NTP_bind"/>
    <property type="match status" value="1"/>
</dbReference>
<keyword evidence="3 7" id="KW-0347">Helicase</keyword>
<keyword evidence="4" id="KW-0067">ATP-binding</keyword>
<dbReference type="Pfam" id="PF00270">
    <property type="entry name" value="DEAD"/>
    <property type="match status" value="1"/>
</dbReference>
<feature type="domain" description="Helicase ATP-binding" evidence="5">
    <location>
        <begin position="93"/>
        <end position="256"/>
    </location>
</feature>
<evidence type="ECO:0000256" key="3">
    <source>
        <dbReference type="ARBA" id="ARBA00022806"/>
    </source>
</evidence>
<dbReference type="SMART" id="SM00847">
    <property type="entry name" value="HA2"/>
    <property type="match status" value="1"/>
</dbReference>
<dbReference type="GO" id="GO:0003724">
    <property type="term" value="F:RNA helicase activity"/>
    <property type="evidence" value="ECO:0007669"/>
    <property type="project" value="InterPro"/>
</dbReference>
<dbReference type="GO" id="GO:0003723">
    <property type="term" value="F:RNA binding"/>
    <property type="evidence" value="ECO:0007669"/>
    <property type="project" value="TreeGrafter"/>
</dbReference>
<dbReference type="InterPro" id="IPR014001">
    <property type="entry name" value="Helicase_ATP-bd"/>
</dbReference>
<dbReference type="PANTHER" id="PTHR18934:SF99">
    <property type="entry name" value="ATP-DEPENDENT RNA HELICASE DHX37-RELATED"/>
    <property type="match status" value="1"/>
</dbReference>
<evidence type="ECO:0000313" key="7">
    <source>
        <dbReference type="EMBL" id="RUO81381.1"/>
    </source>
</evidence>
<evidence type="ECO:0000256" key="1">
    <source>
        <dbReference type="ARBA" id="ARBA00022741"/>
    </source>
</evidence>
<dbReference type="CDD" id="cd18791">
    <property type="entry name" value="SF2_C_RHA"/>
    <property type="match status" value="1"/>
</dbReference>
<dbReference type="Pfam" id="PF11898">
    <property type="entry name" value="DUF3418"/>
    <property type="match status" value="1"/>
</dbReference>
<dbReference type="GO" id="GO:0016787">
    <property type="term" value="F:hydrolase activity"/>
    <property type="evidence" value="ECO:0007669"/>
    <property type="project" value="UniProtKB-KW"/>
</dbReference>
<dbReference type="Gene3D" id="3.40.50.300">
    <property type="entry name" value="P-loop containing nucleotide triphosphate hydrolases"/>
    <property type="match status" value="2"/>
</dbReference>
<dbReference type="InterPro" id="IPR007502">
    <property type="entry name" value="Helicase-assoc_dom"/>
</dbReference>
<dbReference type="Pfam" id="PF00271">
    <property type="entry name" value="Helicase_C"/>
    <property type="match status" value="1"/>
</dbReference>
<dbReference type="NCBIfam" id="TIGR01967">
    <property type="entry name" value="DEAH_box_HrpA"/>
    <property type="match status" value="1"/>
</dbReference>
<dbReference type="OrthoDB" id="9805617at2"/>
<dbReference type="Proteomes" id="UP000287996">
    <property type="component" value="Unassembled WGS sequence"/>
</dbReference>
<dbReference type="FunFam" id="1.20.120.1080:FF:000005">
    <property type="entry name" value="ATP-dependent helicase HrpA"/>
    <property type="match status" value="1"/>
</dbReference>
<dbReference type="SMART" id="SM00490">
    <property type="entry name" value="HELICc"/>
    <property type="match status" value="1"/>
</dbReference>
<dbReference type="EMBL" id="PIQH01000001">
    <property type="protein sequence ID" value="RUO81381.1"/>
    <property type="molecule type" value="Genomic_DNA"/>
</dbReference>
<accession>A0A432ZU57</accession>
<dbReference type="InterPro" id="IPR011545">
    <property type="entry name" value="DEAD/DEAH_box_helicase_dom"/>
</dbReference>
<keyword evidence="8" id="KW-1185">Reference proteome</keyword>
<reference evidence="7 8" key="1">
    <citation type="journal article" date="2011" name="Front. Microbiol.">
        <title>Genomic signatures of strain selection and enhancement in Bacillus atrophaeus var. globigii, a historical biowarfare simulant.</title>
        <authorList>
            <person name="Gibbons H.S."/>
            <person name="Broomall S.M."/>
            <person name="McNew L.A."/>
            <person name="Daligault H."/>
            <person name="Chapman C."/>
            <person name="Bruce D."/>
            <person name="Karavis M."/>
            <person name="Krepps M."/>
            <person name="McGregor P.A."/>
            <person name="Hong C."/>
            <person name="Park K.H."/>
            <person name="Akmal A."/>
            <person name="Feldman A."/>
            <person name="Lin J.S."/>
            <person name="Chang W.E."/>
            <person name="Higgs B.W."/>
            <person name="Demirev P."/>
            <person name="Lindquist J."/>
            <person name="Liem A."/>
            <person name="Fochler E."/>
            <person name="Read T.D."/>
            <person name="Tapia R."/>
            <person name="Johnson S."/>
            <person name="Bishop-Lilly K.A."/>
            <person name="Detter C."/>
            <person name="Han C."/>
            <person name="Sozhamannan S."/>
            <person name="Rosenzweig C.N."/>
            <person name="Skowronski E.W."/>
        </authorList>
    </citation>
    <scope>NUCLEOTIDE SEQUENCE [LARGE SCALE GENOMIC DNA]</scope>
    <source>
        <strain evidence="7 8">CC-PW-9</strain>
    </source>
</reference>
<gene>
    <name evidence="7" type="primary">hrpA</name>
    <name evidence="7" type="ORF">CWI84_01080</name>
</gene>
<evidence type="ECO:0000313" key="8">
    <source>
        <dbReference type="Proteomes" id="UP000287996"/>
    </source>
</evidence>
<dbReference type="SUPFAM" id="SSF52540">
    <property type="entry name" value="P-loop containing nucleoside triphosphate hydrolases"/>
    <property type="match status" value="1"/>
</dbReference>
<dbReference type="NCBIfam" id="NF008348">
    <property type="entry name" value="PRK11131.1"/>
    <property type="match status" value="1"/>
</dbReference>
<dbReference type="PROSITE" id="PS51192">
    <property type="entry name" value="HELICASE_ATP_BIND_1"/>
    <property type="match status" value="1"/>
</dbReference>
<sequence>MVVRKVERKVERKTEPETSLSLDQCSRADAAVLRARMRGSKKITDKARRDVVIAQIVEDAEQAQLRWQLRQQQHFHLEYPPQLPVSEQRQALLKTLREHQVVVIAGETGSGKTTQIPKMLLELGYGRNGMVGHTQPRRLAARSVCKRLQDELKDHYAEQVGYKVRFTDETGELTAIKLMTDGILLAELQRDPLLLQYDALVIDEAHERSLNIDFLLGVIHQILPKRPDLKVVITSATIETERFSKHFNDAPVVEVSGRTYPVEVRYRPLDNSTGAKRELTDAVNEAVLELQSEGPGDILLFASGEREIRDFADAIGDLTLPNTEILPLYSRLSTHEQNRIFQSSSARRIVIATNVAETSLTVPGIRYVIDPGTARISRYSYRTKVQRLPIEPVSQASANQRKGRCGRTAPGIAIRLYSEEDFEQRPEYTDPEILRTNLAAVILQMTALRLGDIRRFPFVQKPDERYIRDGLNLLEELNAIETGRKHKTVKLTQLGRQLASLPLDPRLGRMVLAAKDYGCMREIMVITAALSIQDPRERPQDMKQKADEQHQRFADKDSDFISFLKLWDYVKARQKALSGNQFRKQLGREFLHVMRLREWQDIYTQTRQTVRELGFAINQEPASYEAIHRALISGLLSQLGQKHDRHEYIGARQTHFHIFPGSQLFGKPPKWVLTAELVETSKLFARVNAAIEPEWVEREALHLVNRRYHNPRFEKKQGSVVADEQISLFGLVIVPKRRVQYGPIAAAEAREIFIREALVHAQLQRKLPFITHNLALIEEIQTLEDKSRRRDILIDEQELFNAYDSHIPDGIYNEKLLAGWWHKAVKSHPQCLYFTRDDLIGGDTSHVTEKDYPDHWQHGSIRLPLHYHFEPTAEDDGVTVEIPLALLNQVDATEFEWHIPALREEKLVGLIKSLPKQWRKNFVPAPNFAKALMDDLRPYDGELLSAMSAKLRRMTGVTIDEDAWDIQSLAPHLRMNFRIVDNQKVVAQGRDLSELQQRLSGKVKQRLEKSSQQSDWHKQAIERWDFGQLPEETRERHQGYEIRAYPALTVAKQALKIAIFDHPLKAQQAHREGVRALLLKEIPSPRKHLQKALSNKTKLAMYFNPWGKVDALIEDCIAAAVDLLVDYQQVRDGERYEAAKEHVRAELNDQVEAIASSVEQCLVIAQQVKKRLKGNVSLQQVQSHADMKAQLDGLIFPGFVVAHGAERLADIVRYLKALQRRQEKLRVDANKDRLHTLTLNELQQRYQALCEKQPKHLPLSDEVREIRWMIEELRVSFFAQTLGTRYPISEKRVKQALAEVSES</sequence>
<dbReference type="InterPro" id="IPR003593">
    <property type="entry name" value="AAA+_ATPase"/>
</dbReference>
<dbReference type="InterPro" id="IPR010222">
    <property type="entry name" value="RNA_helicase_HrpA"/>
</dbReference>
<dbReference type="InterPro" id="IPR027417">
    <property type="entry name" value="P-loop_NTPase"/>
</dbReference>
<dbReference type="InterPro" id="IPR024590">
    <property type="entry name" value="HrpA_C"/>
</dbReference>
<keyword evidence="2" id="KW-0378">Hydrolase</keyword>
<proteinExistence type="predicted"/>
<evidence type="ECO:0000259" key="5">
    <source>
        <dbReference type="PROSITE" id="PS51192"/>
    </source>
</evidence>
<evidence type="ECO:0000256" key="2">
    <source>
        <dbReference type="ARBA" id="ARBA00022801"/>
    </source>
</evidence>
<dbReference type="Pfam" id="PF21010">
    <property type="entry name" value="HA2_C"/>
    <property type="match status" value="1"/>
</dbReference>
<dbReference type="InterPro" id="IPR001650">
    <property type="entry name" value="Helicase_C-like"/>
</dbReference>
<dbReference type="InterPro" id="IPR011709">
    <property type="entry name" value="DEAD-box_helicase_OB_fold"/>
</dbReference>
<evidence type="ECO:0000256" key="4">
    <source>
        <dbReference type="ARBA" id="ARBA00022840"/>
    </source>
</evidence>
<dbReference type="PROSITE" id="PS51194">
    <property type="entry name" value="HELICASE_CTER"/>
    <property type="match status" value="1"/>
</dbReference>
<name>A0A432ZU57_9GAMM</name>
<feature type="domain" description="Helicase C-terminal" evidence="6">
    <location>
        <begin position="282"/>
        <end position="449"/>
    </location>
</feature>
<organism evidence="7 8">
    <name type="scientific">Idiomarina tyrosinivorans</name>
    <dbReference type="NCBI Taxonomy" id="1445662"/>
    <lineage>
        <taxon>Bacteria</taxon>
        <taxon>Pseudomonadati</taxon>
        <taxon>Pseudomonadota</taxon>
        <taxon>Gammaproteobacteria</taxon>
        <taxon>Alteromonadales</taxon>
        <taxon>Idiomarinaceae</taxon>
        <taxon>Idiomarina</taxon>
    </lineage>
</organism>
<dbReference type="SMART" id="SM00382">
    <property type="entry name" value="AAA"/>
    <property type="match status" value="1"/>
</dbReference>